<dbReference type="PANTHER" id="PTHR43798:SF31">
    <property type="entry name" value="AB HYDROLASE SUPERFAMILY PROTEIN YCLE"/>
    <property type="match status" value="1"/>
</dbReference>
<dbReference type="InterPro" id="IPR029058">
    <property type="entry name" value="AB_hydrolase_fold"/>
</dbReference>
<dbReference type="GO" id="GO:0016020">
    <property type="term" value="C:membrane"/>
    <property type="evidence" value="ECO:0007669"/>
    <property type="project" value="TreeGrafter"/>
</dbReference>
<dbReference type="InterPro" id="IPR050266">
    <property type="entry name" value="AB_hydrolase_sf"/>
</dbReference>
<keyword evidence="4" id="KW-1185">Reference proteome</keyword>
<comment type="caution">
    <text evidence="3">The sequence shown here is derived from an EMBL/GenBank/DDBJ whole genome shotgun (WGS) entry which is preliminary data.</text>
</comment>
<dbReference type="EMBL" id="BOMV01000076">
    <property type="protein sequence ID" value="GIE99674.1"/>
    <property type="molecule type" value="Genomic_DNA"/>
</dbReference>
<dbReference type="PANTHER" id="PTHR43798">
    <property type="entry name" value="MONOACYLGLYCEROL LIPASE"/>
    <property type="match status" value="1"/>
</dbReference>
<reference evidence="3" key="1">
    <citation type="submission" date="2021-01" db="EMBL/GenBank/DDBJ databases">
        <title>Whole genome shotgun sequence of Actinoplanes rishiriensis NBRC 108556.</title>
        <authorList>
            <person name="Komaki H."/>
            <person name="Tamura T."/>
        </authorList>
    </citation>
    <scope>NUCLEOTIDE SEQUENCE</scope>
    <source>
        <strain evidence="3">NBRC 108556</strain>
    </source>
</reference>
<dbReference type="Pfam" id="PF00561">
    <property type="entry name" value="Abhydrolase_1"/>
    <property type="match status" value="1"/>
</dbReference>
<evidence type="ECO:0000256" key="1">
    <source>
        <dbReference type="ARBA" id="ARBA00022801"/>
    </source>
</evidence>
<dbReference type="SUPFAM" id="SSF53474">
    <property type="entry name" value="alpha/beta-Hydrolases"/>
    <property type="match status" value="1"/>
</dbReference>
<evidence type="ECO:0000259" key="2">
    <source>
        <dbReference type="Pfam" id="PF00561"/>
    </source>
</evidence>
<keyword evidence="1 3" id="KW-0378">Hydrolase</keyword>
<organism evidence="3 4">
    <name type="scientific">Paractinoplanes rishiriensis</name>
    <dbReference type="NCBI Taxonomy" id="1050105"/>
    <lineage>
        <taxon>Bacteria</taxon>
        <taxon>Bacillati</taxon>
        <taxon>Actinomycetota</taxon>
        <taxon>Actinomycetes</taxon>
        <taxon>Micromonosporales</taxon>
        <taxon>Micromonosporaceae</taxon>
        <taxon>Paractinoplanes</taxon>
    </lineage>
</organism>
<accession>A0A919K500</accession>
<dbReference type="InterPro" id="IPR000073">
    <property type="entry name" value="AB_hydrolase_1"/>
</dbReference>
<sequence>MTLAHDITGDGPAVLLLHSTVCDRRMWDPQVPALVAAGYRVIRADLRGYGETPVPDRPYNDADDVAGLLDGIDEVAVVGASGGGAVAVEFAARHPRRVTALVLLASALAGHEPGPELREFGRREDELLEAGDIEAATALNVDLWVGPAASKSDLSRVREMQLNAFAVQLAATEEHPQIEYDYDVAAITAPTLLVSGAHDLPDFREIAERLAATLPDARHLHLDWAGHLPSVERPTEINALLADFLRAAWPPPPA</sequence>
<protein>
    <submittedName>
        <fullName evidence="3">Alpha/beta hydrolase</fullName>
    </submittedName>
</protein>
<evidence type="ECO:0000313" key="3">
    <source>
        <dbReference type="EMBL" id="GIE99674.1"/>
    </source>
</evidence>
<gene>
    <name evidence="3" type="ORF">Ari01nite_71390</name>
</gene>
<dbReference type="GO" id="GO:0016787">
    <property type="term" value="F:hydrolase activity"/>
    <property type="evidence" value="ECO:0007669"/>
    <property type="project" value="UniProtKB-KW"/>
</dbReference>
<evidence type="ECO:0000313" key="4">
    <source>
        <dbReference type="Proteomes" id="UP000636960"/>
    </source>
</evidence>
<dbReference type="Gene3D" id="3.40.50.1820">
    <property type="entry name" value="alpha/beta hydrolase"/>
    <property type="match status" value="1"/>
</dbReference>
<dbReference type="RefSeq" id="WP_203786656.1">
    <property type="nucleotide sequence ID" value="NZ_BOMV01000076.1"/>
</dbReference>
<proteinExistence type="predicted"/>
<name>A0A919K500_9ACTN</name>
<dbReference type="AlphaFoldDB" id="A0A919K500"/>
<feature type="domain" description="AB hydrolase-1" evidence="2">
    <location>
        <begin position="12"/>
        <end position="234"/>
    </location>
</feature>
<dbReference type="Proteomes" id="UP000636960">
    <property type="component" value="Unassembled WGS sequence"/>
</dbReference>